<dbReference type="InterPro" id="IPR035965">
    <property type="entry name" value="PAS-like_dom_sf"/>
</dbReference>
<feature type="region of interest" description="Disordered" evidence="9">
    <location>
        <begin position="765"/>
        <end position="829"/>
    </location>
</feature>
<keyword evidence="8" id="KW-0539">Nucleus</keyword>
<dbReference type="GO" id="GO:0000122">
    <property type="term" value="P:negative regulation of transcription by RNA polymerase II"/>
    <property type="evidence" value="ECO:0007669"/>
    <property type="project" value="TreeGrafter"/>
</dbReference>
<evidence type="ECO:0000313" key="11">
    <source>
        <dbReference type="Ensembl" id="ENSTNIP00000010001.1"/>
    </source>
</evidence>
<dbReference type="OMA" id="GCTGCKC"/>
<dbReference type="InterPro" id="IPR013655">
    <property type="entry name" value="PAS_fold_3"/>
</dbReference>
<evidence type="ECO:0000256" key="6">
    <source>
        <dbReference type="ARBA" id="ARBA00023108"/>
    </source>
</evidence>
<reference evidence="11" key="2">
    <citation type="submission" date="2025-08" db="UniProtKB">
        <authorList>
            <consortium name="Ensembl"/>
        </authorList>
    </citation>
    <scope>IDENTIFICATION</scope>
</reference>
<evidence type="ECO:0000259" key="10">
    <source>
        <dbReference type="PROSITE" id="PS50112"/>
    </source>
</evidence>
<evidence type="ECO:0000256" key="8">
    <source>
        <dbReference type="ARBA" id="ARBA00023242"/>
    </source>
</evidence>
<dbReference type="InterPro" id="IPR022728">
    <property type="entry name" value="Period_circadian-like_C"/>
</dbReference>
<sequence length="1193" mass="128484">SSGNDSGERESEGGMERETHGRESTRSSRSSCNGKDSGLMLETTESNKSSNFQSLSPPSGSLAYSLLSNSTEQDLPSTSGCSSNQSARVQTQKELMKAIKELKLRLPSERKAKGHSSTLNALKYALQCVKQVRANKEYYHQWSVEECHGCSLDLSAFTIEELDNITSEYTLKNTDTFSIAVSFLSGKVVYVSPQGSSLLRCKPECLQGTVFSELLAPQDVSTFYSGTAPCRLPPWASCIGSVSTPVDYTQEKSMFCRISADRTQGGEMRYCPFRLTPYQLTIKDSDAAEPQPCCLLIAERVHSGYEAPRIPPDKRIFTTSHTPSCLFQEVDERAVPLLGYLPQDLVGTPTLLHIHPDDRPMMVAIHEKIFQIAGQPFEYAPLRMCARSGEYLTIDTSWSSFVNPWSRKVAFVVGRHKVRTSPLNEDVFATPPGYESRVTTPDVIQLSEQIHRILAQPVHNGGSQGYSSLGSSGSRGSHRSHQQHLSAASSSDSNGPAMDDAAAAVALHKPMTFQQICKDVHMVKTNGQQVFIESRHRPAPRKSSAGPANIRAAPSDPIRNAMKPPSALLPAPLVQKEAHTGYSYQQINCLDSIIRYLDSCNIPNTVKRKCGSSSCTSTSDEDRQQEANGNKAPSGGQKVSSDPTSVGAPVELVGEPPPLPPLTMATKAESVASITSQCSFSSTIVHVGDKKPPESADIVMEDVPTTPPLAAPAAALSAPAGSPAPLAVIRMGLTKEVLSAHTQQEEQAFLDRFKDLSKLRVFDQTASSALRWQPPSANPLSRGTRHRRGRGGKRLKHQEPSDQRSSRGPSRSHVDPRTSTAPLPASMPAAPFPPGMLPIYPVYPPITQPFSQPVPDPSRFPPAQMLPPMMAFVLPNYMFPQPVSTAAPAVATVPNPVPLPATIDPSRSSTPQSYGQNPPEREGAESPLFQSRCSSPLNLLQLEESPSNRLEGAAGGGQSPANPGSSDDTSKGETNESNQDAMSTSSDLLDLLLQEDSRSGTGSAASGSGSSGTRSSGSGSGSNGCSSSGTSGTSSSQGSHTSKYFGSIDSSENDHARKQPAGGSSSAGGEGEEQFIKCVLQDPIWLLMANTDDKVMMTYQLPVRDMETVLREDREALRSMQKHQPRFTEDQKRELSQVHPWVRTGRLPRAINISGCKGCKSPPVVPPADPFDVEIHEMELCSVLNAQEDGGGK</sequence>
<keyword evidence="12" id="KW-1185">Reference proteome</keyword>
<dbReference type="CDD" id="cd00130">
    <property type="entry name" value="PAS"/>
    <property type="match status" value="1"/>
</dbReference>
<evidence type="ECO:0000256" key="9">
    <source>
        <dbReference type="SAM" id="MobiDB-lite"/>
    </source>
</evidence>
<keyword evidence="4" id="KW-0677">Repeat</keyword>
<feature type="region of interest" description="Disordered" evidence="9">
    <location>
        <begin position="947"/>
        <end position="984"/>
    </location>
</feature>
<evidence type="ECO:0000256" key="5">
    <source>
        <dbReference type="ARBA" id="ARBA00023015"/>
    </source>
</evidence>
<dbReference type="SMART" id="SM00091">
    <property type="entry name" value="PAS"/>
    <property type="match status" value="2"/>
</dbReference>
<dbReference type="PROSITE" id="PS50112">
    <property type="entry name" value="PAS"/>
    <property type="match status" value="1"/>
</dbReference>
<reference evidence="11" key="3">
    <citation type="submission" date="2025-09" db="UniProtKB">
        <authorList>
            <consortium name="Ensembl"/>
        </authorList>
    </citation>
    <scope>IDENTIFICATION</scope>
</reference>
<feature type="domain" description="PAS" evidence="10">
    <location>
        <begin position="330"/>
        <end position="373"/>
    </location>
</feature>
<dbReference type="SUPFAM" id="SSF55785">
    <property type="entry name" value="PYP-like sensor domain (PAS domain)"/>
    <property type="match status" value="1"/>
</dbReference>
<dbReference type="GeneTree" id="ENSGT00940000159217"/>
<dbReference type="PANTHER" id="PTHR11269:SF8">
    <property type="entry name" value="PERIOD CIRCADIAN PROTEIN HOMOLOG 1"/>
    <property type="match status" value="1"/>
</dbReference>
<dbReference type="Gene3D" id="3.30.450.20">
    <property type="entry name" value="PAS domain"/>
    <property type="match status" value="2"/>
</dbReference>
<feature type="compositionally biased region" description="Basic residues" evidence="9">
    <location>
        <begin position="783"/>
        <end position="796"/>
    </location>
</feature>
<evidence type="ECO:0000256" key="7">
    <source>
        <dbReference type="ARBA" id="ARBA00023163"/>
    </source>
</evidence>
<keyword evidence="7" id="KW-0804">Transcription</keyword>
<dbReference type="InterPro" id="IPR000014">
    <property type="entry name" value="PAS"/>
</dbReference>
<feature type="compositionally biased region" description="Basic and acidic residues" evidence="9">
    <location>
        <begin position="1"/>
        <end position="26"/>
    </location>
</feature>
<protein>
    <submittedName>
        <fullName evidence="11">Period circadian clock 1b</fullName>
    </submittedName>
</protein>
<accession>H3CP18</accession>
<dbReference type="InterPro" id="IPR050760">
    <property type="entry name" value="Period_circadian_regulator"/>
</dbReference>
<keyword evidence="6" id="KW-0090">Biological rhythms</keyword>
<feature type="compositionally biased region" description="Polar residues" evidence="9">
    <location>
        <begin position="905"/>
        <end position="916"/>
    </location>
</feature>
<dbReference type="InParanoid" id="H3CP18"/>
<dbReference type="AlphaFoldDB" id="H3CP18"/>
<keyword evidence="5" id="KW-0805">Transcription regulation</keyword>
<dbReference type="Proteomes" id="UP000007303">
    <property type="component" value="Unassembled WGS sequence"/>
</dbReference>
<proteinExistence type="predicted"/>
<comment type="subcellular location">
    <subcellularLocation>
        <location evidence="2">Cytoplasm</location>
    </subcellularLocation>
    <subcellularLocation>
        <location evidence="1">Nucleus</location>
    </subcellularLocation>
</comment>
<organism evidence="11 12">
    <name type="scientific">Tetraodon nigroviridis</name>
    <name type="common">Spotted green pufferfish</name>
    <name type="synonym">Chelonodon nigroviridis</name>
    <dbReference type="NCBI Taxonomy" id="99883"/>
    <lineage>
        <taxon>Eukaryota</taxon>
        <taxon>Metazoa</taxon>
        <taxon>Chordata</taxon>
        <taxon>Craniata</taxon>
        <taxon>Vertebrata</taxon>
        <taxon>Euteleostomi</taxon>
        <taxon>Actinopterygii</taxon>
        <taxon>Neopterygii</taxon>
        <taxon>Teleostei</taxon>
        <taxon>Neoteleostei</taxon>
        <taxon>Acanthomorphata</taxon>
        <taxon>Eupercaria</taxon>
        <taxon>Tetraodontiformes</taxon>
        <taxon>Tetradontoidea</taxon>
        <taxon>Tetraodontidae</taxon>
        <taxon>Tetraodon</taxon>
    </lineage>
</organism>
<reference evidence="12" key="1">
    <citation type="journal article" date="2004" name="Nature">
        <title>Genome duplication in the teleost fish Tetraodon nigroviridis reveals the early vertebrate proto-karyotype.</title>
        <authorList>
            <person name="Jaillon O."/>
            <person name="Aury J.-M."/>
            <person name="Brunet F."/>
            <person name="Petit J.-L."/>
            <person name="Stange-Thomann N."/>
            <person name="Mauceli E."/>
            <person name="Bouneau L."/>
            <person name="Fischer C."/>
            <person name="Ozouf-Costaz C."/>
            <person name="Bernot A."/>
            <person name="Nicaud S."/>
            <person name="Jaffe D."/>
            <person name="Fisher S."/>
            <person name="Lutfalla G."/>
            <person name="Dossat C."/>
            <person name="Segurens B."/>
            <person name="Dasilva C."/>
            <person name="Salanoubat M."/>
            <person name="Levy M."/>
            <person name="Boudet N."/>
            <person name="Castellano S."/>
            <person name="Anthouard V."/>
            <person name="Jubin C."/>
            <person name="Castelli V."/>
            <person name="Katinka M."/>
            <person name="Vacherie B."/>
            <person name="Biemont C."/>
            <person name="Skalli Z."/>
            <person name="Cattolico L."/>
            <person name="Poulain J."/>
            <person name="De Berardinis V."/>
            <person name="Cruaud C."/>
            <person name="Duprat S."/>
            <person name="Brottier P."/>
            <person name="Coutanceau J.-P."/>
            <person name="Gouzy J."/>
            <person name="Parra G."/>
            <person name="Lardier G."/>
            <person name="Chapple C."/>
            <person name="McKernan K.J."/>
            <person name="McEwan P."/>
            <person name="Bosak S."/>
            <person name="Kellis M."/>
            <person name="Volff J.-N."/>
            <person name="Guigo R."/>
            <person name="Zody M.C."/>
            <person name="Mesirov J."/>
            <person name="Lindblad-Toh K."/>
            <person name="Birren B."/>
            <person name="Nusbaum C."/>
            <person name="Kahn D."/>
            <person name="Robinson-Rechavi M."/>
            <person name="Laudet V."/>
            <person name="Schachter V."/>
            <person name="Quetier F."/>
            <person name="Saurin W."/>
            <person name="Scarpelli C."/>
            <person name="Wincker P."/>
            <person name="Lander E.S."/>
            <person name="Weissenbach J."/>
            <person name="Roest Crollius H."/>
        </authorList>
    </citation>
    <scope>NUCLEOTIDE SEQUENCE [LARGE SCALE GENOMIC DNA]</scope>
</reference>
<feature type="region of interest" description="Disordered" evidence="9">
    <location>
        <begin position="457"/>
        <end position="497"/>
    </location>
</feature>
<feature type="region of interest" description="Disordered" evidence="9">
    <location>
        <begin position="535"/>
        <end position="556"/>
    </location>
</feature>
<dbReference type="STRING" id="99883.ENSTNIP00000010001"/>
<dbReference type="FunFam" id="3.30.450.20:FF:000013">
    <property type="entry name" value="Period circadian protein homolog 2"/>
    <property type="match status" value="1"/>
</dbReference>
<feature type="region of interest" description="Disordered" evidence="9">
    <location>
        <begin position="1"/>
        <end position="57"/>
    </location>
</feature>
<dbReference type="InterPro" id="IPR057310">
    <property type="entry name" value="PER1-3_bHLH"/>
</dbReference>
<keyword evidence="3" id="KW-0963">Cytoplasm</keyword>
<feature type="compositionally biased region" description="Low complexity" evidence="9">
    <location>
        <begin position="483"/>
        <end position="497"/>
    </location>
</feature>
<feature type="region of interest" description="Disordered" evidence="9">
    <location>
        <begin position="898"/>
        <end position="930"/>
    </location>
</feature>
<feature type="compositionally biased region" description="Polar residues" evidence="9">
    <location>
        <begin position="43"/>
        <end position="57"/>
    </location>
</feature>
<dbReference type="Pfam" id="PF08447">
    <property type="entry name" value="PAS_3"/>
    <property type="match status" value="1"/>
</dbReference>
<feature type="compositionally biased region" description="Low complexity" evidence="9">
    <location>
        <begin position="465"/>
        <end position="475"/>
    </location>
</feature>
<evidence type="ECO:0000256" key="4">
    <source>
        <dbReference type="ARBA" id="ARBA00022737"/>
    </source>
</evidence>
<dbReference type="GO" id="GO:0000976">
    <property type="term" value="F:transcription cis-regulatory region binding"/>
    <property type="evidence" value="ECO:0007669"/>
    <property type="project" value="TreeGrafter"/>
</dbReference>
<dbReference type="GO" id="GO:0032922">
    <property type="term" value="P:circadian regulation of gene expression"/>
    <property type="evidence" value="ECO:0007669"/>
    <property type="project" value="TreeGrafter"/>
</dbReference>
<dbReference type="GO" id="GO:0043153">
    <property type="term" value="P:entrainment of circadian clock by photoperiod"/>
    <property type="evidence" value="ECO:0007669"/>
    <property type="project" value="TreeGrafter"/>
</dbReference>
<dbReference type="Ensembl" id="ENSTNIT00000010180.1">
    <property type="protein sequence ID" value="ENSTNIP00000010001.1"/>
    <property type="gene ID" value="ENSTNIG00000007198.1"/>
</dbReference>
<feature type="region of interest" description="Disordered" evidence="9">
    <location>
        <begin position="997"/>
        <end position="1070"/>
    </location>
</feature>
<evidence type="ECO:0000313" key="12">
    <source>
        <dbReference type="Proteomes" id="UP000007303"/>
    </source>
</evidence>
<dbReference type="Pfam" id="PF23170">
    <property type="entry name" value="bHLH_PER"/>
    <property type="match status" value="1"/>
</dbReference>
<evidence type="ECO:0000256" key="3">
    <source>
        <dbReference type="ARBA" id="ARBA00022490"/>
    </source>
</evidence>
<feature type="region of interest" description="Disordered" evidence="9">
    <location>
        <begin position="607"/>
        <end position="658"/>
    </location>
</feature>
<evidence type="ECO:0000256" key="1">
    <source>
        <dbReference type="ARBA" id="ARBA00004123"/>
    </source>
</evidence>
<dbReference type="Pfam" id="PF21353">
    <property type="entry name" value="Per3-like_PAS-A"/>
    <property type="match status" value="1"/>
</dbReference>
<dbReference type="PANTHER" id="PTHR11269">
    <property type="entry name" value="PERIOD CIRCADIAN PROTEIN"/>
    <property type="match status" value="1"/>
</dbReference>
<dbReference type="InterPro" id="IPR048814">
    <property type="entry name" value="Per1-3_PAS-A"/>
</dbReference>
<dbReference type="GO" id="GO:0005634">
    <property type="term" value="C:nucleus"/>
    <property type="evidence" value="ECO:0007669"/>
    <property type="project" value="UniProtKB-SubCell"/>
</dbReference>
<dbReference type="GO" id="GO:0005737">
    <property type="term" value="C:cytoplasm"/>
    <property type="evidence" value="ECO:0007669"/>
    <property type="project" value="UniProtKB-SubCell"/>
</dbReference>
<dbReference type="Pfam" id="PF12114">
    <property type="entry name" value="Period_C"/>
    <property type="match status" value="1"/>
</dbReference>
<feature type="compositionally biased region" description="Low complexity" evidence="9">
    <location>
        <begin position="997"/>
        <end position="1042"/>
    </location>
</feature>
<dbReference type="GO" id="GO:0001222">
    <property type="term" value="F:transcription corepressor binding"/>
    <property type="evidence" value="ECO:0007669"/>
    <property type="project" value="TreeGrafter"/>
</dbReference>
<name>H3CP18_TETNG</name>
<evidence type="ECO:0000256" key="2">
    <source>
        <dbReference type="ARBA" id="ARBA00004496"/>
    </source>
</evidence>